<gene>
    <name evidence="1" type="ORF">PAT3040_02232</name>
</gene>
<reference evidence="1 2" key="1">
    <citation type="submission" date="2017-08" db="EMBL/GenBank/DDBJ databases">
        <title>Substantial Increase in Enzyme Production by Combined Drug-Resistance Mutations in Paenibacillus agaridevorans.</title>
        <authorList>
            <person name="Tanaka Y."/>
            <person name="Funane K."/>
            <person name="Hosaka T."/>
            <person name="Shiwa Y."/>
            <person name="Fujita N."/>
            <person name="Miyazaki T."/>
            <person name="Yoshikawa H."/>
            <person name="Murakami K."/>
            <person name="Kasahara K."/>
            <person name="Inaoka T."/>
            <person name="Hiraga Y."/>
            <person name="Ochi K."/>
        </authorList>
    </citation>
    <scope>NUCLEOTIDE SEQUENCE [LARGE SCALE GENOMIC DNA]</scope>
    <source>
        <strain evidence="1 2">T-3040</strain>
    </source>
</reference>
<comment type="caution">
    <text evidence="1">The sequence shown here is derived from an EMBL/GenBank/DDBJ whole genome shotgun (WGS) entry which is preliminary data.</text>
</comment>
<organism evidence="1 2">
    <name type="scientific">Paenibacillus agaridevorans</name>
    <dbReference type="NCBI Taxonomy" id="171404"/>
    <lineage>
        <taxon>Bacteria</taxon>
        <taxon>Bacillati</taxon>
        <taxon>Bacillota</taxon>
        <taxon>Bacilli</taxon>
        <taxon>Bacillales</taxon>
        <taxon>Paenibacillaceae</taxon>
        <taxon>Paenibacillus</taxon>
    </lineage>
</organism>
<accession>A0A2R5ELX9</accession>
<evidence type="ECO:0000313" key="1">
    <source>
        <dbReference type="EMBL" id="GBG07676.1"/>
    </source>
</evidence>
<dbReference type="GO" id="GO:0016301">
    <property type="term" value="F:kinase activity"/>
    <property type="evidence" value="ECO:0007669"/>
    <property type="project" value="UniProtKB-KW"/>
</dbReference>
<protein>
    <submittedName>
        <fullName evidence="1">Putative two-component sensor histidine kinase</fullName>
    </submittedName>
</protein>
<proteinExistence type="predicted"/>
<keyword evidence="1" id="KW-0808">Transferase</keyword>
<feature type="non-terminal residue" evidence="1">
    <location>
        <position position="219"/>
    </location>
</feature>
<keyword evidence="2" id="KW-1185">Reference proteome</keyword>
<dbReference type="EMBL" id="BDQX01000100">
    <property type="protein sequence ID" value="GBG07676.1"/>
    <property type="molecule type" value="Genomic_DNA"/>
</dbReference>
<keyword evidence="1" id="KW-0418">Kinase</keyword>
<sequence>MDNAISNSRETMQIVELNLSGLINTMLYITNYIQFDGEMNSLISAGKESRNDGERALNNVKITNKLGSIANSLNDIYITILTEEEEGSGYTNYSLYNHNFQLFYDEPWFDKLQKTNAYELHWLGGQPNYILSSKQSSPYLMTIARKLQYSTVPSGYAIISIKETDFHESFSKISGNQEVMLVDSTGNVLSHQDSNKIGRPFPYADRIRFNEDDAQVTTI</sequence>
<dbReference type="Proteomes" id="UP000245202">
    <property type="component" value="Unassembled WGS sequence"/>
</dbReference>
<evidence type="ECO:0000313" key="2">
    <source>
        <dbReference type="Proteomes" id="UP000245202"/>
    </source>
</evidence>
<name>A0A2R5ELX9_9BACL</name>
<dbReference type="AlphaFoldDB" id="A0A2R5ELX9"/>